<dbReference type="EMBL" id="BSDY01000003">
    <property type="protein sequence ID" value="GLI55259.1"/>
    <property type="molecule type" value="Genomic_DNA"/>
</dbReference>
<comment type="cofactor">
    <cofactor evidence="1">
        <name>FMN</name>
        <dbReference type="ChEBI" id="CHEBI:58210"/>
    </cofactor>
</comment>
<evidence type="ECO:0000256" key="4">
    <source>
        <dbReference type="ARBA" id="ARBA00022643"/>
    </source>
</evidence>
<evidence type="ECO:0000256" key="2">
    <source>
        <dbReference type="ARBA" id="ARBA00007118"/>
    </source>
</evidence>
<keyword evidence="6" id="KW-0560">Oxidoreductase</keyword>
<proteinExistence type="inferred from homology"/>
<organism evidence="8 9">
    <name type="scientific">Propionigenium maris DSM 9537</name>
    <dbReference type="NCBI Taxonomy" id="1123000"/>
    <lineage>
        <taxon>Bacteria</taxon>
        <taxon>Fusobacteriati</taxon>
        <taxon>Fusobacteriota</taxon>
        <taxon>Fusobacteriia</taxon>
        <taxon>Fusobacteriales</taxon>
        <taxon>Fusobacteriaceae</taxon>
        <taxon>Propionigenium</taxon>
    </lineage>
</organism>
<evidence type="ECO:0000256" key="1">
    <source>
        <dbReference type="ARBA" id="ARBA00001917"/>
    </source>
</evidence>
<dbReference type="InterPro" id="IPR033878">
    <property type="entry name" value="NfsB-like"/>
</dbReference>
<dbReference type="InterPro" id="IPR000415">
    <property type="entry name" value="Nitroreductase-like"/>
</dbReference>
<dbReference type="Gene3D" id="3.40.109.10">
    <property type="entry name" value="NADH Oxidase"/>
    <property type="match status" value="1"/>
</dbReference>
<dbReference type="InterPro" id="IPR029479">
    <property type="entry name" value="Nitroreductase"/>
</dbReference>
<comment type="similarity">
    <text evidence="2">Belongs to the nitroreductase family.</text>
</comment>
<dbReference type="PANTHER" id="PTHR43673">
    <property type="entry name" value="NAD(P)H NITROREDUCTASE YDGI-RELATED"/>
    <property type="match status" value="1"/>
</dbReference>
<accession>A0A9W6GJX7</accession>
<protein>
    <submittedName>
        <fullName evidence="8">NAD(P)H-dependent oxidoreductase</fullName>
    </submittedName>
</protein>
<keyword evidence="4" id="KW-0288">FMN</keyword>
<evidence type="ECO:0000259" key="7">
    <source>
        <dbReference type="Pfam" id="PF00881"/>
    </source>
</evidence>
<dbReference type="AlphaFoldDB" id="A0A9W6GJX7"/>
<keyword evidence="5" id="KW-0521">NADP</keyword>
<dbReference type="SUPFAM" id="SSF55469">
    <property type="entry name" value="FMN-dependent nitroreductase-like"/>
    <property type="match status" value="1"/>
</dbReference>
<name>A0A9W6GJX7_9FUSO</name>
<dbReference type="Pfam" id="PF00881">
    <property type="entry name" value="Nitroreductase"/>
    <property type="match status" value="1"/>
</dbReference>
<evidence type="ECO:0000256" key="5">
    <source>
        <dbReference type="ARBA" id="ARBA00022857"/>
    </source>
</evidence>
<gene>
    <name evidence="8" type="ORF">PM10SUCC1_07740</name>
</gene>
<evidence type="ECO:0000313" key="9">
    <source>
        <dbReference type="Proteomes" id="UP001144471"/>
    </source>
</evidence>
<comment type="caution">
    <text evidence="8">The sequence shown here is derived from an EMBL/GenBank/DDBJ whole genome shotgun (WGS) entry which is preliminary data.</text>
</comment>
<reference evidence="8" key="1">
    <citation type="submission" date="2022-12" db="EMBL/GenBank/DDBJ databases">
        <title>Reference genome sequencing for broad-spectrum identification of bacterial and archaeal isolates by mass spectrometry.</title>
        <authorList>
            <person name="Sekiguchi Y."/>
            <person name="Tourlousse D.M."/>
        </authorList>
    </citation>
    <scope>NUCLEOTIDE SEQUENCE</scope>
    <source>
        <strain evidence="8">10succ1</strain>
    </source>
</reference>
<evidence type="ECO:0000313" key="8">
    <source>
        <dbReference type="EMBL" id="GLI55259.1"/>
    </source>
</evidence>
<evidence type="ECO:0000256" key="6">
    <source>
        <dbReference type="ARBA" id="ARBA00023002"/>
    </source>
</evidence>
<dbReference type="GO" id="GO:0016491">
    <property type="term" value="F:oxidoreductase activity"/>
    <property type="evidence" value="ECO:0007669"/>
    <property type="project" value="UniProtKB-KW"/>
</dbReference>
<feature type="domain" description="Nitroreductase" evidence="7">
    <location>
        <begin position="11"/>
        <end position="197"/>
    </location>
</feature>
<dbReference type="CDD" id="cd02149">
    <property type="entry name" value="NfsB-like"/>
    <property type="match status" value="1"/>
</dbReference>
<dbReference type="Proteomes" id="UP001144471">
    <property type="component" value="Unassembled WGS sequence"/>
</dbReference>
<sequence length="219" mass="25607">MKKEFIEAMNRRYACKEFDIERRITDEDFNFIMEAGRLSPSSFGFEPWQFLVITDPKMKEEVTEFSWGGRDRATGASHFVVALTRKGEMKHDSEYLNNFMRGVQKLPEEVIEMKTNFFRDFQEKDFNLLENERTLSDWAGKQSYIAMGNMLTAGAIAGVDSCPIEGFHKEKTEKILAEKFDIDMERFALSYMIAFGYAKDPENKFPKTRRGMEDVVRYL</sequence>
<dbReference type="RefSeq" id="WP_281833593.1">
    <property type="nucleotide sequence ID" value="NZ_BSDY01000003.1"/>
</dbReference>
<keyword evidence="3" id="KW-0285">Flavoprotein</keyword>
<keyword evidence="9" id="KW-1185">Reference proteome</keyword>
<evidence type="ECO:0000256" key="3">
    <source>
        <dbReference type="ARBA" id="ARBA00022630"/>
    </source>
</evidence>
<dbReference type="PANTHER" id="PTHR43673:SF2">
    <property type="entry name" value="NITROREDUCTASE"/>
    <property type="match status" value="1"/>
</dbReference>